<dbReference type="Pfam" id="PF03621">
    <property type="entry name" value="MbtH"/>
    <property type="match status" value="1"/>
</dbReference>
<dbReference type="InterPro" id="IPR005153">
    <property type="entry name" value="MbtH-like_dom"/>
</dbReference>
<sequence length="70" mass="7896">MADPFENEEARYLVLVNHQGQHSLWPEAIDVPSGWQVVFGGARRQECLDYVVANWTDITPGEPASRVDAR</sequence>
<reference evidence="2 3" key="1">
    <citation type="journal article" date="2019" name="Int. J. Syst. Evol. Microbiol.">
        <title>The Global Catalogue of Microorganisms (GCM) 10K type strain sequencing project: providing services to taxonomists for standard genome sequencing and annotation.</title>
        <authorList>
            <consortium name="The Broad Institute Genomics Platform"/>
            <consortium name="The Broad Institute Genome Sequencing Center for Infectious Disease"/>
            <person name="Wu L."/>
            <person name="Ma J."/>
        </authorList>
    </citation>
    <scope>NUCLEOTIDE SEQUENCE [LARGE SCALE GENOMIC DNA]</scope>
    <source>
        <strain evidence="2 3">JCM 6833</strain>
    </source>
</reference>
<feature type="domain" description="MbtH-like" evidence="1">
    <location>
        <begin position="3"/>
        <end position="53"/>
    </location>
</feature>
<comment type="caution">
    <text evidence="2">The sequence shown here is derived from an EMBL/GenBank/DDBJ whole genome shotgun (WGS) entry which is preliminary data.</text>
</comment>
<gene>
    <name evidence="2" type="ORF">GCM10010411_13100</name>
</gene>
<dbReference type="InterPro" id="IPR037407">
    <property type="entry name" value="MLP_fam"/>
</dbReference>
<keyword evidence="3" id="KW-1185">Reference proteome</keyword>
<dbReference type="SMART" id="SM00923">
    <property type="entry name" value="MbtH"/>
    <property type="match status" value="1"/>
</dbReference>
<evidence type="ECO:0000313" key="3">
    <source>
        <dbReference type="Proteomes" id="UP001501509"/>
    </source>
</evidence>
<proteinExistence type="predicted"/>
<accession>A0ABN3PFG8</accession>
<evidence type="ECO:0000313" key="2">
    <source>
        <dbReference type="EMBL" id="GAA2581792.1"/>
    </source>
</evidence>
<dbReference type="EMBL" id="BAAATD010000001">
    <property type="protein sequence ID" value="GAA2581792.1"/>
    <property type="molecule type" value="Genomic_DNA"/>
</dbReference>
<dbReference type="PANTHER" id="PTHR38444">
    <property type="entry name" value="ENTEROBACTIN BIOSYNTHESIS PROTEIN YBDZ"/>
    <property type="match status" value="1"/>
</dbReference>
<dbReference type="RefSeq" id="WP_344538579.1">
    <property type="nucleotide sequence ID" value="NZ_BAAATD010000001.1"/>
</dbReference>
<evidence type="ECO:0000259" key="1">
    <source>
        <dbReference type="SMART" id="SM00923"/>
    </source>
</evidence>
<dbReference type="PANTHER" id="PTHR38444:SF1">
    <property type="entry name" value="ENTEROBACTIN BIOSYNTHESIS PROTEIN YBDZ"/>
    <property type="match status" value="1"/>
</dbReference>
<protein>
    <submittedName>
        <fullName evidence="2">MbtH family protein</fullName>
    </submittedName>
</protein>
<dbReference type="Proteomes" id="UP001501509">
    <property type="component" value="Unassembled WGS sequence"/>
</dbReference>
<dbReference type="Gene3D" id="3.90.820.10">
    <property type="entry name" value="Structural Genomics, Unknown Function 30-nov-00 1gh9 Mol_id"/>
    <property type="match status" value="1"/>
</dbReference>
<name>A0ABN3PFG8_9ACTN</name>
<dbReference type="SUPFAM" id="SSF160582">
    <property type="entry name" value="MbtH-like"/>
    <property type="match status" value="1"/>
</dbReference>
<dbReference type="InterPro" id="IPR038020">
    <property type="entry name" value="MbtH-like_sf"/>
</dbReference>
<organism evidence="2 3">
    <name type="scientific">Actinomadura fulvescens</name>
    <dbReference type="NCBI Taxonomy" id="46160"/>
    <lineage>
        <taxon>Bacteria</taxon>
        <taxon>Bacillati</taxon>
        <taxon>Actinomycetota</taxon>
        <taxon>Actinomycetes</taxon>
        <taxon>Streptosporangiales</taxon>
        <taxon>Thermomonosporaceae</taxon>
        <taxon>Actinomadura</taxon>
    </lineage>
</organism>